<dbReference type="CDD" id="cd00110">
    <property type="entry name" value="LamG"/>
    <property type="match status" value="5"/>
</dbReference>
<feature type="domain" description="Laminin EGF-like" evidence="20">
    <location>
        <begin position="1977"/>
        <end position="2023"/>
    </location>
</feature>
<dbReference type="CDD" id="cd00055">
    <property type="entry name" value="EGF_Lam"/>
    <property type="match status" value="22"/>
</dbReference>
<feature type="domain" description="Laminin EGF-like" evidence="20">
    <location>
        <begin position="548"/>
        <end position="593"/>
    </location>
</feature>
<feature type="disulfide bond" evidence="15">
    <location>
        <begin position="1520"/>
        <end position="1532"/>
    </location>
</feature>
<feature type="region of interest" description="Disordered" evidence="17">
    <location>
        <begin position="3286"/>
        <end position="3363"/>
    </location>
</feature>
<dbReference type="GO" id="GO:0045995">
    <property type="term" value="P:regulation of embryonic development"/>
    <property type="evidence" value="ECO:0007669"/>
    <property type="project" value="InterPro"/>
</dbReference>
<dbReference type="FunFam" id="2.10.25.10:FF:000454">
    <property type="entry name" value="Laminin subunit alpha 1"/>
    <property type="match status" value="1"/>
</dbReference>
<keyword evidence="3" id="KW-0964">Secreted</keyword>
<feature type="domain" description="Laminin EGF-like" evidence="20">
    <location>
        <begin position="1427"/>
        <end position="1471"/>
    </location>
</feature>
<dbReference type="InterPro" id="IPR056863">
    <property type="entry name" value="LMN_ATRN_NET-like_EGF"/>
</dbReference>
<dbReference type="FunFam" id="2.10.25.10:FF:000051">
    <property type="entry name" value="Laminin subunit alpha 4"/>
    <property type="match status" value="1"/>
</dbReference>
<dbReference type="Pfam" id="PF00052">
    <property type="entry name" value="Laminin_B"/>
    <property type="match status" value="1"/>
</dbReference>
<feature type="disulfide bond" evidence="15">
    <location>
        <begin position="1402"/>
        <end position="1411"/>
    </location>
</feature>
<dbReference type="Pfam" id="PF00053">
    <property type="entry name" value="EGF_laminin"/>
    <property type="match status" value="20"/>
</dbReference>
<dbReference type="SMART" id="SM00180">
    <property type="entry name" value="EGF_Lam"/>
    <property type="match status" value="22"/>
</dbReference>
<dbReference type="GO" id="GO:0030334">
    <property type="term" value="P:regulation of cell migration"/>
    <property type="evidence" value="ECO:0007669"/>
    <property type="project" value="InterPro"/>
</dbReference>
<feature type="disulfide bond" evidence="15">
    <location>
        <begin position="1522"/>
        <end position="1539"/>
    </location>
</feature>
<feature type="disulfide bond" evidence="15">
    <location>
        <begin position="1541"/>
        <end position="1550"/>
    </location>
</feature>
<feature type="disulfide bond" evidence="15">
    <location>
        <begin position="431"/>
        <end position="440"/>
    </location>
</feature>
<dbReference type="Pfam" id="PF02210">
    <property type="entry name" value="Laminin_G_2"/>
    <property type="match status" value="5"/>
</dbReference>
<dbReference type="GO" id="GO:0048468">
    <property type="term" value="P:cell development"/>
    <property type="evidence" value="ECO:0007669"/>
    <property type="project" value="UniProtKB-ARBA"/>
</dbReference>
<evidence type="ECO:0000256" key="12">
    <source>
        <dbReference type="ARBA" id="ARBA00023273"/>
    </source>
</evidence>
<feature type="domain" description="Laminin G" evidence="19">
    <location>
        <begin position="2884"/>
        <end position="3062"/>
    </location>
</feature>
<dbReference type="InterPro" id="IPR013320">
    <property type="entry name" value="ConA-like_dom_sf"/>
</dbReference>
<dbReference type="InterPro" id="IPR000742">
    <property type="entry name" value="EGF"/>
</dbReference>
<feature type="disulfide bond" evidence="15">
    <location>
        <begin position="762"/>
        <end position="771"/>
    </location>
</feature>
<reference evidence="23" key="1">
    <citation type="journal article" date="2014" name="Insect Biochem. Mol. Biol.">
        <title>An insight into the sialome of the frog biting fly, Corethrella appendiculata.</title>
        <authorList>
            <person name="Ribeiro J.M.C."/>
            <person name="Chagas A.C."/>
            <person name="Pham V.M."/>
            <person name="Lounibos L.P."/>
            <person name="Calvo E."/>
        </authorList>
    </citation>
    <scope>NUCLEOTIDE SEQUENCE</scope>
    <source>
        <tissue evidence="23">Salivary glands</tissue>
    </source>
</reference>
<dbReference type="SMART" id="SM00281">
    <property type="entry name" value="LamB"/>
    <property type="match status" value="1"/>
</dbReference>
<feature type="coiled-coil region" evidence="16">
    <location>
        <begin position="2613"/>
        <end position="2657"/>
    </location>
</feature>
<dbReference type="FunFam" id="2.10.25.10:FF:000224">
    <property type="entry name" value="Usherin"/>
    <property type="match status" value="1"/>
</dbReference>
<dbReference type="Gene3D" id="2.60.120.260">
    <property type="entry name" value="Galactose-binding domain-like"/>
    <property type="match status" value="1"/>
</dbReference>
<keyword evidence="11" id="KW-0325">Glycoprotein</keyword>
<keyword evidence="7" id="KW-0084">Basement membrane</keyword>
<feature type="domain" description="Laminin G" evidence="19">
    <location>
        <begin position="2682"/>
        <end position="2872"/>
    </location>
</feature>
<feature type="disulfide bond" evidence="15">
    <location>
        <begin position="1996"/>
        <end position="2005"/>
    </location>
</feature>
<feature type="domain" description="Laminin EGF-like" evidence="20">
    <location>
        <begin position="502"/>
        <end position="547"/>
    </location>
</feature>
<dbReference type="SMART" id="SM00181">
    <property type="entry name" value="EGF"/>
    <property type="match status" value="8"/>
</dbReference>
<dbReference type="PANTHER" id="PTHR10574">
    <property type="entry name" value="NETRIN/LAMININ-RELATED"/>
    <property type="match status" value="1"/>
</dbReference>
<dbReference type="Gene3D" id="2.60.120.200">
    <property type="match status" value="5"/>
</dbReference>
<feature type="disulfide bond" evidence="15">
    <location>
        <begin position="504"/>
        <end position="521"/>
    </location>
</feature>
<evidence type="ECO:0000256" key="6">
    <source>
        <dbReference type="ARBA" id="ARBA00022737"/>
    </source>
</evidence>
<dbReference type="GO" id="GO:0009887">
    <property type="term" value="P:animal organ morphogenesis"/>
    <property type="evidence" value="ECO:0007669"/>
    <property type="project" value="TreeGrafter"/>
</dbReference>
<dbReference type="GO" id="GO:0034446">
    <property type="term" value="P:substrate adhesion-dependent cell spreading"/>
    <property type="evidence" value="ECO:0007669"/>
    <property type="project" value="UniProtKB-ARBA"/>
</dbReference>
<keyword evidence="13 15" id="KW-0424">Laminin EGF-like domain</keyword>
<dbReference type="PROSITE" id="PS51117">
    <property type="entry name" value="LAMININ_NTER"/>
    <property type="match status" value="1"/>
</dbReference>
<dbReference type="GO" id="GO:0045202">
    <property type="term" value="C:synapse"/>
    <property type="evidence" value="ECO:0007669"/>
    <property type="project" value="UniProtKB-ARBA"/>
</dbReference>
<evidence type="ECO:0000256" key="4">
    <source>
        <dbReference type="ARBA" id="ARBA00022530"/>
    </source>
</evidence>
<dbReference type="FunFam" id="2.10.25.10:FF:000407">
    <property type="entry name" value="Laminin subunit alpha-3"/>
    <property type="match status" value="1"/>
</dbReference>
<comment type="subcellular location">
    <subcellularLocation>
        <location evidence="2">Cell projection</location>
    </subcellularLocation>
    <subcellularLocation>
        <location evidence="1">Secreted</location>
        <location evidence="1">Extracellular space</location>
        <location evidence="1">Extracellular matrix</location>
        <location evidence="1">Basement membrane</location>
    </subcellularLocation>
</comment>
<feature type="disulfide bond" evidence="15">
    <location>
        <begin position="569"/>
        <end position="578"/>
    </location>
</feature>
<dbReference type="GO" id="GO:0005604">
    <property type="term" value="C:basement membrane"/>
    <property type="evidence" value="ECO:0007669"/>
    <property type="project" value="UniProtKB-SubCell"/>
</dbReference>
<feature type="signal peptide" evidence="18">
    <location>
        <begin position="1"/>
        <end position="29"/>
    </location>
</feature>
<feature type="domain" description="Laminin EGF-like" evidence="20">
    <location>
        <begin position="739"/>
        <end position="791"/>
    </location>
</feature>
<feature type="disulfide bond" evidence="15">
    <location>
        <begin position="502"/>
        <end position="514"/>
    </location>
</feature>
<feature type="compositionally biased region" description="Low complexity" evidence="17">
    <location>
        <begin position="3337"/>
        <end position="3349"/>
    </location>
</feature>
<dbReference type="Gene3D" id="2.10.25.10">
    <property type="entry name" value="Laminin"/>
    <property type="match status" value="21"/>
</dbReference>
<dbReference type="FunFam" id="2.10.25.10:FF:000034">
    <property type="entry name" value="Laminin subunit alpha 3"/>
    <property type="match status" value="2"/>
</dbReference>
<dbReference type="FunFam" id="2.10.25.10:FF:000069">
    <property type="entry name" value="Laminin subunit alpha 1"/>
    <property type="match status" value="1"/>
</dbReference>
<feature type="compositionally biased region" description="Polar residues" evidence="17">
    <location>
        <begin position="3327"/>
        <end position="3336"/>
    </location>
</feature>
<feature type="chain" id="PRO_5004852161" evidence="18">
    <location>
        <begin position="30"/>
        <end position="3739"/>
    </location>
</feature>
<feature type="domain" description="Laminin EGF-like" evidence="20">
    <location>
        <begin position="1816"/>
        <end position="1865"/>
    </location>
</feature>
<feature type="region of interest" description="Disordered" evidence="17">
    <location>
        <begin position="3669"/>
        <end position="3688"/>
    </location>
</feature>
<feature type="domain" description="Laminin G" evidence="19">
    <location>
        <begin position="3563"/>
        <end position="3736"/>
    </location>
</feature>
<dbReference type="GO" id="GO:0030155">
    <property type="term" value="P:regulation of cell adhesion"/>
    <property type="evidence" value="ECO:0007669"/>
    <property type="project" value="InterPro"/>
</dbReference>
<feature type="disulfide bond" evidence="15">
    <location>
        <begin position="659"/>
        <end position="668"/>
    </location>
</feature>
<feature type="disulfide bond" evidence="15">
    <location>
        <begin position="639"/>
        <end position="651"/>
    </location>
</feature>
<dbReference type="PRINTS" id="PR00011">
    <property type="entry name" value="EGFLAMININ"/>
</dbReference>
<keyword evidence="10 15" id="KW-1015">Disulfide bond</keyword>
<feature type="domain" description="Laminin EGF-like" evidence="20">
    <location>
        <begin position="1472"/>
        <end position="1519"/>
    </location>
</feature>
<dbReference type="Pfam" id="PF00055">
    <property type="entry name" value="Laminin_N"/>
    <property type="match status" value="1"/>
</dbReference>
<keyword evidence="8" id="KW-0130">Cell adhesion</keyword>
<dbReference type="FunFam" id="2.60.120.200:FF:000160">
    <property type="entry name" value="Laminin subunit alpha-3"/>
    <property type="match status" value="1"/>
</dbReference>
<evidence type="ECO:0000256" key="7">
    <source>
        <dbReference type="ARBA" id="ARBA00022869"/>
    </source>
</evidence>
<evidence type="ECO:0000259" key="21">
    <source>
        <dbReference type="PROSITE" id="PS51115"/>
    </source>
</evidence>
<evidence type="ECO:0000256" key="14">
    <source>
        <dbReference type="PROSITE-ProRule" id="PRU00122"/>
    </source>
</evidence>
<feature type="coiled-coil region" evidence="16">
    <location>
        <begin position="2421"/>
        <end position="2455"/>
    </location>
</feature>
<feature type="disulfide bond" evidence="15">
    <location>
        <begin position="456"/>
        <end position="468"/>
    </location>
</feature>
<keyword evidence="5 18" id="KW-0732">Signal</keyword>
<feature type="domain" description="Laminin EGF-like" evidence="20">
    <location>
        <begin position="411"/>
        <end position="455"/>
    </location>
</feature>
<dbReference type="FunFam" id="2.10.25.10:FF:000011">
    <property type="entry name" value="Cadherin EGF LAG seven-pass G-type receptor"/>
    <property type="match status" value="2"/>
</dbReference>
<comment type="caution">
    <text evidence="15">Lacks conserved residue(s) required for the propagation of feature annotation.</text>
</comment>
<feature type="coiled-coil region" evidence="16">
    <location>
        <begin position="2181"/>
        <end position="2215"/>
    </location>
</feature>
<feature type="disulfide bond" evidence="15">
    <location>
        <begin position="1948"/>
        <end position="1957"/>
    </location>
</feature>
<feature type="domain" description="Laminin EGF-like" evidence="20">
    <location>
        <begin position="1381"/>
        <end position="1426"/>
    </location>
</feature>
<dbReference type="Pfam" id="PF06008">
    <property type="entry name" value="Laminin_I"/>
    <property type="match status" value="1"/>
</dbReference>
<feature type="disulfide bond" evidence="15">
    <location>
        <begin position="1383"/>
        <end position="1400"/>
    </location>
</feature>
<feature type="disulfide bond" evidence="14">
    <location>
        <begin position="3709"/>
        <end position="3736"/>
    </location>
</feature>
<evidence type="ECO:0000256" key="11">
    <source>
        <dbReference type="ARBA" id="ARBA00023180"/>
    </source>
</evidence>
<feature type="compositionally biased region" description="Basic and acidic residues" evidence="17">
    <location>
        <begin position="3287"/>
        <end position="3297"/>
    </location>
</feature>
<accession>W4VRR7</accession>
<dbReference type="InterPro" id="IPR010307">
    <property type="entry name" value="Laminin_dom_II"/>
</dbReference>
<feature type="domain" description="Laminin G" evidence="19">
    <location>
        <begin position="3072"/>
        <end position="3242"/>
    </location>
</feature>
<feature type="disulfide bond" evidence="15">
    <location>
        <begin position="1835"/>
        <end position="1844"/>
    </location>
</feature>
<evidence type="ECO:0000259" key="19">
    <source>
        <dbReference type="PROSITE" id="PS50025"/>
    </source>
</evidence>
<feature type="disulfide bond" evidence="15">
    <location>
        <begin position="1960"/>
        <end position="1974"/>
    </location>
</feature>
<dbReference type="GO" id="GO:0120036">
    <property type="term" value="P:plasma membrane bounded cell projection organization"/>
    <property type="evidence" value="ECO:0007669"/>
    <property type="project" value="UniProtKB-ARBA"/>
</dbReference>
<dbReference type="Pfam" id="PF06009">
    <property type="entry name" value="Laminin_II"/>
    <property type="match status" value="1"/>
</dbReference>
<dbReference type="InterPro" id="IPR008211">
    <property type="entry name" value="Laminin_N"/>
</dbReference>
<feature type="disulfide bond" evidence="15">
    <location>
        <begin position="1444"/>
        <end position="1453"/>
    </location>
</feature>
<protein>
    <submittedName>
        <fullName evidence="23">Putative response to misfolded protein</fullName>
    </submittedName>
</protein>
<feature type="disulfide bond" evidence="15">
    <location>
        <begin position="2073"/>
        <end position="2090"/>
    </location>
</feature>
<dbReference type="FunFam" id="2.10.25.10:FF:000188">
    <property type="entry name" value="Laminin subunit gamma 2"/>
    <property type="match status" value="1"/>
</dbReference>
<evidence type="ECO:0000256" key="8">
    <source>
        <dbReference type="ARBA" id="ARBA00022889"/>
    </source>
</evidence>
<dbReference type="SUPFAM" id="SSF49899">
    <property type="entry name" value="Concanavalin A-like lectins/glucanases"/>
    <property type="match status" value="5"/>
</dbReference>
<dbReference type="InterPro" id="IPR009254">
    <property type="entry name" value="Laminin_aI"/>
</dbReference>
<feature type="domain" description="Laminin EGF-like" evidence="20">
    <location>
        <begin position="1924"/>
        <end position="1976"/>
    </location>
</feature>
<evidence type="ECO:0000256" key="18">
    <source>
        <dbReference type="SAM" id="SignalP"/>
    </source>
</evidence>
<feature type="disulfide bond" evidence="15">
    <location>
        <begin position="1381"/>
        <end position="1393"/>
    </location>
</feature>
<evidence type="ECO:0000256" key="17">
    <source>
        <dbReference type="SAM" id="MobiDB-lite"/>
    </source>
</evidence>
<feature type="disulfide bond" evidence="15">
    <location>
        <begin position="550"/>
        <end position="567"/>
    </location>
</feature>
<evidence type="ECO:0000256" key="5">
    <source>
        <dbReference type="ARBA" id="ARBA00022729"/>
    </source>
</evidence>
<evidence type="ECO:0000256" key="2">
    <source>
        <dbReference type="ARBA" id="ARBA00004316"/>
    </source>
</evidence>
<evidence type="ECO:0000259" key="22">
    <source>
        <dbReference type="PROSITE" id="PS51117"/>
    </source>
</evidence>
<feature type="domain" description="Laminin EGF-like" evidence="20">
    <location>
        <begin position="639"/>
        <end position="683"/>
    </location>
</feature>
<feature type="domain" description="Laminin EGF-like" evidence="20">
    <location>
        <begin position="456"/>
        <end position="501"/>
    </location>
</feature>
<feature type="disulfide bond" evidence="15">
    <location>
        <begin position="2044"/>
        <end position="2053"/>
    </location>
</feature>
<evidence type="ECO:0000259" key="20">
    <source>
        <dbReference type="PROSITE" id="PS50027"/>
    </source>
</evidence>
<dbReference type="EMBL" id="GANO01000687">
    <property type="protein sequence ID" value="JAB59184.1"/>
    <property type="molecule type" value="mRNA"/>
</dbReference>
<proteinExistence type="evidence at transcript level"/>
<evidence type="ECO:0000256" key="1">
    <source>
        <dbReference type="ARBA" id="ARBA00004302"/>
    </source>
</evidence>
<dbReference type="FunFam" id="2.10.25.10:FF:000090">
    <property type="entry name" value="laminin subunit alpha"/>
    <property type="match status" value="1"/>
</dbReference>
<dbReference type="InterPro" id="IPR050440">
    <property type="entry name" value="Laminin/Netrin_ECM"/>
</dbReference>
<evidence type="ECO:0000256" key="16">
    <source>
        <dbReference type="SAM" id="Coils"/>
    </source>
</evidence>
<organism evidence="23">
    <name type="scientific">Corethrella appendiculata</name>
    <dbReference type="NCBI Taxonomy" id="1370023"/>
    <lineage>
        <taxon>Eukaryota</taxon>
        <taxon>Metazoa</taxon>
        <taxon>Ecdysozoa</taxon>
        <taxon>Arthropoda</taxon>
        <taxon>Hexapoda</taxon>
        <taxon>Insecta</taxon>
        <taxon>Pterygota</taxon>
        <taxon>Neoptera</taxon>
        <taxon>Endopterygota</taxon>
        <taxon>Diptera</taxon>
        <taxon>Nematocera</taxon>
        <taxon>Culicoidea</taxon>
        <taxon>Chaoboridae</taxon>
        <taxon>Corethrella</taxon>
    </lineage>
</organism>
<dbReference type="GO" id="GO:0042995">
    <property type="term" value="C:cell projection"/>
    <property type="evidence" value="ECO:0007669"/>
    <property type="project" value="UniProtKB-SubCell"/>
</dbReference>
<dbReference type="FunFam" id="2.10.25.10:FF:000033">
    <property type="entry name" value="Laminin subunit alpha 2"/>
    <property type="match status" value="1"/>
</dbReference>
<dbReference type="GO" id="GO:0060541">
    <property type="term" value="P:respiratory system development"/>
    <property type="evidence" value="ECO:0007669"/>
    <property type="project" value="UniProtKB-ARBA"/>
</dbReference>
<dbReference type="PANTHER" id="PTHR10574:SF406">
    <property type="entry name" value="LAMININ SUBUNIT ALPHA 5"/>
    <property type="match status" value="1"/>
</dbReference>
<dbReference type="InterPro" id="IPR001791">
    <property type="entry name" value="Laminin_G"/>
</dbReference>
<dbReference type="PROSITE" id="PS50027">
    <property type="entry name" value="EGF_LAM_2"/>
    <property type="match status" value="16"/>
</dbReference>
<feature type="domain" description="Laminin EGF-like" evidence="20">
    <location>
        <begin position="2024"/>
        <end position="2070"/>
    </location>
</feature>
<evidence type="ECO:0000256" key="10">
    <source>
        <dbReference type="ARBA" id="ARBA00023157"/>
    </source>
</evidence>
<evidence type="ECO:0000256" key="9">
    <source>
        <dbReference type="ARBA" id="ARBA00023054"/>
    </source>
</evidence>
<feature type="domain" description="Laminin G" evidence="19">
    <location>
        <begin position="3379"/>
        <end position="3557"/>
    </location>
</feature>
<keyword evidence="12" id="KW-0966">Cell projection</keyword>
<keyword evidence="4" id="KW-0272">Extracellular matrix</keyword>
<dbReference type="GO" id="GO:0009888">
    <property type="term" value="P:tissue development"/>
    <property type="evidence" value="ECO:0007669"/>
    <property type="project" value="TreeGrafter"/>
</dbReference>
<evidence type="ECO:0000313" key="23">
    <source>
        <dbReference type="EMBL" id="JAB59184.1"/>
    </source>
</evidence>
<dbReference type="FunFam" id="2.10.25.10:FF:000388">
    <property type="entry name" value="Laminin subunit alpha"/>
    <property type="match status" value="1"/>
</dbReference>
<name>W4VRR7_9DIPT</name>
<evidence type="ECO:0000256" key="15">
    <source>
        <dbReference type="PROSITE-ProRule" id="PRU00460"/>
    </source>
</evidence>
<feature type="disulfide bond" evidence="15">
    <location>
        <begin position="2092"/>
        <end position="2101"/>
    </location>
</feature>
<feature type="domain" description="Laminin EGF-like" evidence="20">
    <location>
        <begin position="594"/>
        <end position="638"/>
    </location>
</feature>
<dbReference type="PROSITE" id="PS01248">
    <property type="entry name" value="EGF_LAM_1"/>
    <property type="match status" value="8"/>
</dbReference>
<dbReference type="InterPro" id="IPR000034">
    <property type="entry name" value="Laminin_IV"/>
</dbReference>
<feature type="domain" description="Laminin N-terminal" evidence="22">
    <location>
        <begin position="27"/>
        <end position="280"/>
    </location>
</feature>
<feature type="disulfide bond" evidence="15">
    <location>
        <begin position="2071"/>
        <end position="2083"/>
    </location>
</feature>
<dbReference type="SMART" id="SM00282">
    <property type="entry name" value="LamG"/>
    <property type="match status" value="5"/>
</dbReference>
<dbReference type="FunFam" id="2.60.120.260:FF:000092">
    <property type="entry name" value="Laminin subunit alpha-3"/>
    <property type="match status" value="1"/>
</dbReference>
<keyword evidence="6" id="KW-0677">Repeat</keyword>
<feature type="disulfide bond" evidence="15">
    <location>
        <begin position="458"/>
        <end position="475"/>
    </location>
</feature>
<dbReference type="InterPro" id="IPR002049">
    <property type="entry name" value="LE_dom"/>
</dbReference>
<feature type="domain" description="Laminin IV type A" evidence="21">
    <location>
        <begin position="1591"/>
        <end position="1782"/>
    </location>
</feature>
<dbReference type="FunFam" id="2.10.25.10:FF:000074">
    <property type="entry name" value="Laminin subunit alpha"/>
    <property type="match status" value="1"/>
</dbReference>
<feature type="disulfide bond" evidence="15">
    <location>
        <begin position="523"/>
        <end position="532"/>
    </location>
</feature>
<evidence type="ECO:0000256" key="3">
    <source>
        <dbReference type="ARBA" id="ARBA00022525"/>
    </source>
</evidence>
<sequence>MDGINIPIQKCIKLFLIFYFLTKVQNVNAELTPPYFNLAEGRKITASSTCGVDIDEPELYCKLVGANTENEQYHHFSVIQGQVCDYCDPTRLDKAHPAQYAIDGTENWWQSPPLSRGSKYNEVNLTIDFGQEFHVAYLFIRMGNSPRPGLWTLEKSTDYGKTWKSWQHFSDQPNDCIQHFGIESLRPIANDDDVICTTEYSKIVPLEGGEIPVMLLNNRPSANNYFNSTTLQEWTRATNVRIRLLRTKNLLGHLMSVARQDPTVTRRYFYSIKDISIGGRCMCNGHASTCNVLDPRSPTRILACQCQHNTCGIQCEKCCPGFEQKKWSQNTNARPFSCEPCNCHGHSDKCEYSEEIDDEGKSLDIHGNYEGGGVCQDCQDNTEGINCNKCKNTYFRPEGKYWNETDVCQPCNCNYFYSTGNCAEETGQCECRSNYSPPNCDSCSYGHFGFPDCRPCECNLNGTYGYHCEAVDGKCPCKPNFDGVHCKQCSPAYYNYPECEPCDCNPIGSNSDGCNDESGQCSCKINFAGQHCDQCKNGYYDYPTCTYCNCDIHGTFEEVCDKRSGQCLCRDGYGGARCDQCLPGYYNYPECVPCNCSSAGSVSTVCDVTGRCSCLSNFGGRQCTSCLAGYYDYPECLPCNCDSHGTIGLTCNKEGQCQCAYNFDGKTCNQCKEGFYNFPACEECNCDPAGVVQKFGGCGSVPAGELCQCKERVQGRICDKCRPLYWNLNASNPHGCEDCDCSIDGTLGALDTCDTKTGQCACKPSVTGRECGECEDGTFDLYGGSLFGCKDCGCDIGGSADNVCNKETGQCRCHPRISGRTCTYPLTTHYYPTLYQFQYEYEDGYTPSQSNIRYQYHEDVFPNFSKKGYAVMSYFQKEIINQVQILKSAVNRLVIRYKNPTQENIIASILIQSDNPNEVDQTAKVLFKPGTEPQFVTVSGAKGEIPSPIVLDPGVYSISIKTDKSLFLDYFVLLPAAYYEAGILTRNIETPCDINENGNELCRNYKYPSISEYKPVFNAFVTEGDESFKASEYFNDFEHLNAIKEDNLPVFSETQTQLNYALDVPHSGRYVIVVDYITHRSHRESTVIRVNQADEADQDGAFFALPCTYTTVCRQPVIDRESREKVFFIDVNHPKPIEVATDDPGNVAIKSVTAIPYEEWSIDYIRPQPVCVIEKGKCITSSYRSVPDSKKIEFEFENEDKLDASLPPPADVFDNNTKLIYLHRQEPAIEVNTKIPQPGRYYIIVQYYQPNHPSFNIFYRIETDRQNYDGKFPVNHCPSNAGCRTVLEQENGFLWFDLDDYFTFTLNNGQSKGAWLDYVLLIPAEQFNRDLLQEETYDQTKQFIHECGQDHFHMDVNNTSEFCKQAVFSLTADYNSGALPCGCDYYGSTSFECEQFGGKCTCKPYVIGRQCDACKTGYYGFPDCKPCDCPQTALCQKDTGECICPDRVTGEKCDKCIPYTFGFDAVAGCEECNCNPLGVERGDLQCDLNNGSCTCKSNVIGRTCDRCEYGFYNFPHCEPCRCDIRGTTFEICDQEDERCLCKKNVVGRECNHCMDGTYNLQASNAEGCTKCFCFGHTTRCESAYLRPFNVSMMKDVTLNTIKFSSGKSEIIPWAVQGDILINDTTAEVQLIEVDNDVLLSGLIYFGMLDYLLNLNSHISAYGGYLTYRLYYTNNIFGNALIGPDIILEGKNLELVHQSYEQPASKVIFQNSVQMIETNFQTASGAPVTREQFMMVLRDLKAIYIRASYWENGIVTRVSDVSLTMADDDTENYDLYEELPVERCECPPGYIGLSCEDCAPGYYRDPDGPYGGYCIPCNCHGHAETCDCNTGICNECKHSTEGEHCEKCIEGYYGNATYGSPNDCMICACPLPVESNNFANSCEVSEDGYHVHCQCKEGYAGATCQSCATGYFGEPQIEGEVCKPCECSGNINPDQPGSCDSVSGECLLCLNNTSGEACNLCAPGFYGDAIQLKNCQSCICDSTGTEHCDNFIGTCNCYENVIGEKCDRCDDDHYGFESGRGCTACDCGIASNSTQCHDHSGDCACKPGVTGKKCDRCLPGYWNYTGDGCQTCSCNVDYSRGFGCNPLTGQCECLSGVVGEKCDSCPYRWVLIPDTGCEECDGCHHALLDVTDELKTSLDPVLSDLQTIADDYYTSQKLKYYDDLVDEIEPKVRKLDPNGVNLTPSRVEIESLENDLKNLNRQIEYAEQNSKDIQVDSDSLLRNASNILDNCRFVNKNTKNTIREVIRLADNLDKAGSTKLDTSYSEAEDLLEQIKKYNVSPDNLNEQLENANQLLKSVEEYKKPVDEQNKKLNKLIYNIGEFDVKLEDLYNWSQESEKKNAEASKLLEKNKRATKSLQFDTVTKQKLEAQKNLNTSKEALDKAGNILLDIYSNHKIADNKNVELGQLNTEVQKLIPKNNEDLKQLDDLINQAIEHAGNLKDQARNLTNENLNVNEEETAKALQAATAYTQIADAVTEAENAVDDARHFAKNATDLTEGIEERAGSSDQISRQLLDDGVRALNLLQSDLEPHINRSADIVNKIIKTNENSDEQLIVINNALDMIPETSHTDTWTKAKQQAEDSYTESKDTLKKLDPIIDELPKSLDLARQLPKEIDTTNKDIAQVSNQIERFKQLIPNIEQLVSNLDKKQSEVDSIQSDIGDRIEKIKEQIQSARDLANGIKAGVTFYPNTTLELKPPEALSLLATNSRISTYFKTDKQNGFLMYLGNENKDDRKPSRNDYMALEIENGYPVLFIDLGNGPEKIINNKFVSNDKWHQLIVDRTGNNVKLIVREELDDGTEALHEALQIIPGSFSVFNVDKDSKLFVGGYPPDFNAPSEIQSHSFEGDIEELKIGDNDVGLWNFVDAQNNYEAAEPRNKLLSKDKPATGFRFGGNGYVILDSKPYSFKQRSSIQFKFKAHRDTQDGLLFYAGKKNHFISIELKNSAVVFQFKLGQHANTVRFDSQEQFNDDNWHEVLAERDGGQGRLKVDDKVVLQEESFGRDNQPDETLLKISDTMYFGGFPGKINHTEVTNKHFDGCIDDVYISGTKVDLSLNLRAYDVRLGCPVKFSPLVSFAPYPPRQYGYLRQPNVSSSNNLQVNLKFKTKQDKGILFYATNNDQSATFGLTLEEGVLVLRSSKDELNTGSNRYNNGEWHVVTATHDHNRLSLSIDDDDEYVSHKIPTPLYIPHGDIYFGGLPKGFVTPRGAISNEAYFVGCISDVTVNGQIVNFANLTDRSRTAQLDNCAKDLLEYDVASVPIYYPDGTEEEVSSRLGQDVDDKLNEIDEDVEKDTKHKEEAHKPLPPPLIDEADKEKDDEAEEEEGKDDRLSQPESPKADTSTIPPTTITTPTTTRRPRPTPPEKIDPICKLPVVPDQDEDFNIGYRFGTGQNSRIEFHNIPHKTKKQYELSLSFKAESSNGILFYAADSRHTDFIAVYLRNGYIYHSFNCGSGSANMSSSKTYDDNEWHTVQFSRQQTKGRLVIDSEDETEGESVGNTRTMSVQAPFFVGGFDPQHLEDIAINLKIDKNTLDKEYFVGCVNDVQMSNRPIGEPTNIVETIPCSKEVEGGIFFGKGGGYIKLRDRYKIGTEFTISLDIKPRTNTGLLLSVHGKKAFFILQLINGTIIFSVDNGDGPIVAEFKPEEENFCDGQWRTVTAIKSKYVISLQVNEKTSHPAVGDARNPSTDTTRPFFLGGHPHLNRIRGITARQPYQGCIRNVKIKDVPEPITPKMSIGNVQTGVCPLN</sequence>
<feature type="disulfide bond" evidence="15">
    <location>
        <begin position="477"/>
        <end position="486"/>
    </location>
</feature>
<dbReference type="PROSITE" id="PS51115">
    <property type="entry name" value="LAMININ_IVA"/>
    <property type="match status" value="1"/>
</dbReference>
<evidence type="ECO:0000256" key="13">
    <source>
        <dbReference type="ARBA" id="ARBA00023292"/>
    </source>
</evidence>
<feature type="disulfide bond" evidence="15">
    <location>
        <begin position="594"/>
        <end position="606"/>
    </location>
</feature>
<feature type="disulfide bond" evidence="15">
    <location>
        <begin position="1495"/>
        <end position="1504"/>
    </location>
</feature>
<feature type="disulfide bond" evidence="15">
    <location>
        <begin position="548"/>
        <end position="560"/>
    </location>
</feature>
<dbReference type="SMART" id="SM00136">
    <property type="entry name" value="LamNT"/>
    <property type="match status" value="1"/>
</dbReference>
<feature type="disulfide bond" evidence="15">
    <location>
        <begin position="614"/>
        <end position="623"/>
    </location>
</feature>
<keyword evidence="9 16" id="KW-0175">Coiled coil</keyword>
<dbReference type="SUPFAM" id="SSF57196">
    <property type="entry name" value="EGF/Laminin"/>
    <property type="match status" value="19"/>
</dbReference>
<feature type="domain" description="Laminin EGF-like" evidence="20">
    <location>
        <begin position="2071"/>
        <end position="2118"/>
    </location>
</feature>
<feature type="domain" description="Laminin EGF-like" evidence="20">
    <location>
        <begin position="1520"/>
        <end position="1570"/>
    </location>
</feature>
<dbReference type="GO" id="GO:0005102">
    <property type="term" value="F:signaling receptor binding"/>
    <property type="evidence" value="ECO:0007669"/>
    <property type="project" value="InterPro"/>
</dbReference>
<dbReference type="PROSITE" id="PS50025">
    <property type="entry name" value="LAM_G_DOMAIN"/>
    <property type="match status" value="5"/>
</dbReference>
<dbReference type="Pfam" id="PF24973">
    <property type="entry name" value="EGF_LMN_ATRN"/>
    <property type="match status" value="1"/>
</dbReference>